<gene>
    <name evidence="10" type="primary">ybhR_9</name>
    <name evidence="10" type="ORF">SDC9_12598</name>
</gene>
<evidence type="ECO:0000256" key="5">
    <source>
        <dbReference type="ARBA" id="ARBA00022692"/>
    </source>
</evidence>
<keyword evidence="7 8" id="KW-0472">Membrane</keyword>
<evidence type="ECO:0000259" key="9">
    <source>
        <dbReference type="PROSITE" id="PS51012"/>
    </source>
</evidence>
<reference evidence="10" key="1">
    <citation type="submission" date="2019-08" db="EMBL/GenBank/DDBJ databases">
        <authorList>
            <person name="Kucharzyk K."/>
            <person name="Murdoch R.W."/>
            <person name="Higgins S."/>
            <person name="Loffler F."/>
        </authorList>
    </citation>
    <scope>NUCLEOTIDE SEQUENCE</scope>
</reference>
<keyword evidence="4" id="KW-1003">Cell membrane</keyword>
<evidence type="ECO:0000256" key="4">
    <source>
        <dbReference type="ARBA" id="ARBA00022475"/>
    </source>
</evidence>
<dbReference type="InterPro" id="IPR013525">
    <property type="entry name" value="ABC2_TM"/>
</dbReference>
<evidence type="ECO:0000256" key="6">
    <source>
        <dbReference type="ARBA" id="ARBA00022989"/>
    </source>
</evidence>
<keyword evidence="5 8" id="KW-0812">Transmembrane</keyword>
<dbReference type="PANTHER" id="PTHR30294:SF44">
    <property type="entry name" value="MULTIDRUG ABC TRANSPORTER PERMEASE YBHR-RELATED"/>
    <property type="match status" value="1"/>
</dbReference>
<feature type="transmembrane region" description="Helical" evidence="8">
    <location>
        <begin position="267"/>
        <end position="290"/>
    </location>
</feature>
<organism evidence="10">
    <name type="scientific">bioreactor metagenome</name>
    <dbReference type="NCBI Taxonomy" id="1076179"/>
    <lineage>
        <taxon>unclassified sequences</taxon>
        <taxon>metagenomes</taxon>
        <taxon>ecological metagenomes</taxon>
    </lineage>
</organism>
<dbReference type="PRINTS" id="PR00164">
    <property type="entry name" value="ABC2TRNSPORT"/>
</dbReference>
<dbReference type="PANTHER" id="PTHR30294">
    <property type="entry name" value="MEMBRANE COMPONENT OF ABC TRANSPORTER YHHJ-RELATED"/>
    <property type="match status" value="1"/>
</dbReference>
<dbReference type="GO" id="GO:0043190">
    <property type="term" value="C:ATP-binding cassette (ABC) transporter complex"/>
    <property type="evidence" value="ECO:0007669"/>
    <property type="project" value="InterPro"/>
</dbReference>
<comment type="caution">
    <text evidence="10">The sequence shown here is derived from an EMBL/GenBank/DDBJ whole genome shotgun (WGS) entry which is preliminary data.</text>
</comment>
<evidence type="ECO:0000256" key="7">
    <source>
        <dbReference type="ARBA" id="ARBA00023136"/>
    </source>
</evidence>
<dbReference type="InterPro" id="IPR047817">
    <property type="entry name" value="ABC2_TM_bact-type"/>
</dbReference>
<dbReference type="AlphaFoldDB" id="A0A644TJP1"/>
<keyword evidence="3" id="KW-0813">Transport</keyword>
<dbReference type="InterPro" id="IPR051449">
    <property type="entry name" value="ABC-2_transporter_component"/>
</dbReference>
<name>A0A644TJP1_9ZZZZ</name>
<evidence type="ECO:0000256" key="2">
    <source>
        <dbReference type="ARBA" id="ARBA00007783"/>
    </source>
</evidence>
<proteinExistence type="inferred from homology"/>
<evidence type="ECO:0000313" key="10">
    <source>
        <dbReference type="EMBL" id="MPL66909.1"/>
    </source>
</evidence>
<dbReference type="InterPro" id="IPR000412">
    <property type="entry name" value="ABC_2_transport"/>
</dbReference>
<sequence length="385" mass="41789">MARITLPRLNLRRMAIIVRKELLVLLCNKVSRMLIIVPPLMQIVVFGWAATMEVRNVDVAVLNQDSGNWSREIVRRLQGSHTFRSVTFLDGEADIRPTIERQKALFVMVFDDEFSRRVDAGTPAQMQVILDGRRSNAAQIASYYLETIVRGIGESTPRGKMALGAATDAGGAPKLDVRVRCWFNPNLEFQWFFLPNLIGMLGFMLGLVVTGLSVAREREVGTFDQLLVSPATPTEIALAKLVPGCLVGLVHGTIFLLISVFGFGVPFTGSLVLLYVAMLVFAMASGGVGLMVSSLSATQQQAFLGAFTVGVPCILISGAVTPVINMPPFLQYASQLNPMRHFTTIVQGVFLKDITVAAAAVSLGKIACISAVAVGVAVWMFKRKA</sequence>
<feature type="transmembrane region" description="Helical" evidence="8">
    <location>
        <begin position="356"/>
        <end position="381"/>
    </location>
</feature>
<dbReference type="Pfam" id="PF12698">
    <property type="entry name" value="ABC2_membrane_3"/>
    <property type="match status" value="1"/>
</dbReference>
<comment type="subcellular location">
    <subcellularLocation>
        <location evidence="1">Cell membrane</location>
        <topology evidence="1">Multi-pass membrane protein</topology>
    </subcellularLocation>
</comment>
<dbReference type="EMBL" id="VSSQ01000034">
    <property type="protein sequence ID" value="MPL66909.1"/>
    <property type="molecule type" value="Genomic_DNA"/>
</dbReference>
<dbReference type="PROSITE" id="PS51012">
    <property type="entry name" value="ABC_TM2"/>
    <property type="match status" value="1"/>
</dbReference>
<accession>A0A644TJP1</accession>
<evidence type="ECO:0000256" key="8">
    <source>
        <dbReference type="SAM" id="Phobius"/>
    </source>
</evidence>
<evidence type="ECO:0000256" key="3">
    <source>
        <dbReference type="ARBA" id="ARBA00022448"/>
    </source>
</evidence>
<keyword evidence="6 8" id="KW-1133">Transmembrane helix</keyword>
<feature type="transmembrane region" description="Helical" evidence="8">
    <location>
        <begin position="236"/>
        <end position="261"/>
    </location>
</feature>
<dbReference type="Gene3D" id="3.40.1710.10">
    <property type="entry name" value="abc type-2 transporter like domain"/>
    <property type="match status" value="1"/>
</dbReference>
<dbReference type="GO" id="GO:0140359">
    <property type="term" value="F:ABC-type transporter activity"/>
    <property type="evidence" value="ECO:0007669"/>
    <property type="project" value="InterPro"/>
</dbReference>
<feature type="domain" description="ABC transmembrane type-2" evidence="9">
    <location>
        <begin position="142"/>
        <end position="384"/>
    </location>
</feature>
<feature type="transmembrane region" description="Helical" evidence="8">
    <location>
        <begin position="302"/>
        <end position="324"/>
    </location>
</feature>
<evidence type="ECO:0000256" key="1">
    <source>
        <dbReference type="ARBA" id="ARBA00004651"/>
    </source>
</evidence>
<feature type="transmembrane region" description="Helical" evidence="8">
    <location>
        <begin position="192"/>
        <end position="215"/>
    </location>
</feature>
<comment type="similarity">
    <text evidence="2">Belongs to the ABC-2 integral membrane protein family.</text>
</comment>
<protein>
    <submittedName>
        <fullName evidence="10">Putative multidrug ABC transporter permease YbhR</fullName>
    </submittedName>
</protein>